<comment type="catalytic activity">
    <reaction evidence="3">
        <text>thiosulfate + hydrogen cyanide = thiocyanate + sulfite + 2 H(+)</text>
        <dbReference type="Rhea" id="RHEA:16881"/>
        <dbReference type="ChEBI" id="CHEBI:15378"/>
        <dbReference type="ChEBI" id="CHEBI:17359"/>
        <dbReference type="ChEBI" id="CHEBI:18022"/>
        <dbReference type="ChEBI" id="CHEBI:18407"/>
        <dbReference type="ChEBI" id="CHEBI:33542"/>
        <dbReference type="EC" id="2.8.1.1"/>
    </reaction>
</comment>
<gene>
    <name evidence="3" type="primary">glpE</name>
    <name evidence="5" type="ORF">SAMN05216571_102326</name>
</gene>
<sequence>MSATPFEHLDIATLKAWLDEGEPLTLVDIRDPMSFARGHIPASRHLDNTSVGALLDETPKDAALVVVCYHGHSSQQAATWLAGQGYSRVYSLDGGFTGWAAQHPTRVDTAPA</sequence>
<feature type="domain" description="Rhodanese" evidence="4">
    <location>
        <begin position="20"/>
        <end position="108"/>
    </location>
</feature>
<dbReference type="PROSITE" id="PS50206">
    <property type="entry name" value="RHODANESE_3"/>
    <property type="match status" value="1"/>
</dbReference>
<dbReference type="AlphaFoldDB" id="A0A1G7PHA3"/>
<keyword evidence="6" id="KW-1185">Reference proteome</keyword>
<evidence type="ECO:0000256" key="1">
    <source>
        <dbReference type="ARBA" id="ARBA00022490"/>
    </source>
</evidence>
<dbReference type="GO" id="GO:0103041">
    <property type="term" value="F:thiosulfate-thioredoxin sulfurtransferase activity"/>
    <property type="evidence" value="ECO:0007669"/>
    <property type="project" value="RHEA"/>
</dbReference>
<evidence type="ECO:0000313" key="5">
    <source>
        <dbReference type="EMBL" id="SDF85742.1"/>
    </source>
</evidence>
<dbReference type="NCBIfam" id="NF001195">
    <property type="entry name" value="PRK00162.1"/>
    <property type="match status" value="1"/>
</dbReference>
<dbReference type="GO" id="GO:0005737">
    <property type="term" value="C:cytoplasm"/>
    <property type="evidence" value="ECO:0007669"/>
    <property type="project" value="UniProtKB-SubCell"/>
</dbReference>
<dbReference type="HAMAP" id="MF_01009">
    <property type="entry name" value="Thiosulf_sulfurtr"/>
    <property type="match status" value="1"/>
</dbReference>
<dbReference type="SUPFAM" id="SSF52821">
    <property type="entry name" value="Rhodanese/Cell cycle control phosphatase"/>
    <property type="match status" value="1"/>
</dbReference>
<feature type="active site" description="Cysteine persulfide intermediate" evidence="3">
    <location>
        <position position="68"/>
    </location>
</feature>
<dbReference type="InterPro" id="IPR036873">
    <property type="entry name" value="Rhodanese-like_dom_sf"/>
</dbReference>
<reference evidence="5 6" key="1">
    <citation type="submission" date="2016-10" db="EMBL/GenBank/DDBJ databases">
        <authorList>
            <person name="de Groot N.N."/>
        </authorList>
    </citation>
    <scope>NUCLEOTIDE SEQUENCE [LARGE SCALE GENOMIC DNA]</scope>
    <source>
        <strain evidence="5 6">BH539</strain>
    </source>
</reference>
<organism evidence="5 6">
    <name type="scientific">Onishia taeanensis</name>
    <dbReference type="NCBI Taxonomy" id="284577"/>
    <lineage>
        <taxon>Bacteria</taxon>
        <taxon>Pseudomonadati</taxon>
        <taxon>Pseudomonadota</taxon>
        <taxon>Gammaproteobacteria</taxon>
        <taxon>Oceanospirillales</taxon>
        <taxon>Halomonadaceae</taxon>
        <taxon>Onishia</taxon>
    </lineage>
</organism>
<dbReference type="InterPro" id="IPR050229">
    <property type="entry name" value="GlpE_sulfurtransferase"/>
</dbReference>
<keyword evidence="2 3" id="KW-0808">Transferase</keyword>
<dbReference type="Pfam" id="PF00581">
    <property type="entry name" value="Rhodanese"/>
    <property type="match status" value="1"/>
</dbReference>
<dbReference type="EMBL" id="FNCI01000002">
    <property type="protein sequence ID" value="SDF85742.1"/>
    <property type="molecule type" value="Genomic_DNA"/>
</dbReference>
<dbReference type="InterPro" id="IPR023695">
    <property type="entry name" value="Thiosulf_sulfurTrfase"/>
</dbReference>
<dbReference type="OrthoDB" id="9811849at2"/>
<dbReference type="RefSeq" id="WP_092523405.1">
    <property type="nucleotide sequence ID" value="NZ_FNCI01000002.1"/>
</dbReference>
<keyword evidence="1 3" id="KW-0963">Cytoplasm</keyword>
<comment type="subcellular location">
    <subcellularLocation>
        <location evidence="3">Cytoplasm</location>
    </subcellularLocation>
</comment>
<dbReference type="EC" id="2.8.1.1" evidence="3"/>
<dbReference type="STRING" id="284577.SAMN05216571_102326"/>
<comment type="similarity">
    <text evidence="3">Belongs to the GlpE family.</text>
</comment>
<evidence type="ECO:0000313" key="6">
    <source>
        <dbReference type="Proteomes" id="UP000198641"/>
    </source>
</evidence>
<dbReference type="Proteomes" id="UP000198641">
    <property type="component" value="Unassembled WGS sequence"/>
</dbReference>
<dbReference type="GO" id="GO:0004792">
    <property type="term" value="F:thiosulfate-cyanide sulfurtransferase activity"/>
    <property type="evidence" value="ECO:0007669"/>
    <property type="project" value="UniProtKB-UniRule"/>
</dbReference>
<dbReference type="PANTHER" id="PTHR43031">
    <property type="entry name" value="FAD-DEPENDENT OXIDOREDUCTASE"/>
    <property type="match status" value="1"/>
</dbReference>
<evidence type="ECO:0000256" key="2">
    <source>
        <dbReference type="ARBA" id="ARBA00022679"/>
    </source>
</evidence>
<comment type="catalytic activity">
    <reaction evidence="3">
        <text>thiosulfate + [thioredoxin]-dithiol = [thioredoxin]-disulfide + hydrogen sulfide + sulfite + 2 H(+)</text>
        <dbReference type="Rhea" id="RHEA:83859"/>
        <dbReference type="Rhea" id="RHEA-COMP:10698"/>
        <dbReference type="Rhea" id="RHEA-COMP:10700"/>
        <dbReference type="ChEBI" id="CHEBI:15378"/>
        <dbReference type="ChEBI" id="CHEBI:17359"/>
        <dbReference type="ChEBI" id="CHEBI:29919"/>
        <dbReference type="ChEBI" id="CHEBI:29950"/>
        <dbReference type="ChEBI" id="CHEBI:33542"/>
        <dbReference type="ChEBI" id="CHEBI:50058"/>
    </reaction>
</comment>
<proteinExistence type="inferred from homology"/>
<dbReference type="Gene3D" id="3.40.250.10">
    <property type="entry name" value="Rhodanese-like domain"/>
    <property type="match status" value="1"/>
</dbReference>
<comment type="function">
    <text evidence="3">Transferase that catalyzes the transfer of sulfur from thiosulfate to thiophilic acceptors such as cyanide or dithiols. May function in a CysM-independent thiosulfate assimilation pathway by catalyzing the conversion of thiosulfate to sulfite, which can then be used for L-cysteine biosynthesis.</text>
</comment>
<evidence type="ECO:0000256" key="3">
    <source>
        <dbReference type="HAMAP-Rule" id="MF_01009"/>
    </source>
</evidence>
<dbReference type="SMART" id="SM00450">
    <property type="entry name" value="RHOD"/>
    <property type="match status" value="1"/>
</dbReference>
<protein>
    <recommendedName>
        <fullName evidence="3">Thiosulfate sulfurtransferase GlpE</fullName>
        <ecNumber evidence="3">2.8.1.1</ecNumber>
    </recommendedName>
</protein>
<evidence type="ECO:0000259" key="4">
    <source>
        <dbReference type="PROSITE" id="PS50206"/>
    </source>
</evidence>
<dbReference type="CDD" id="cd01444">
    <property type="entry name" value="GlpE_ST"/>
    <property type="match status" value="1"/>
</dbReference>
<accession>A0A1G7PHA3</accession>
<dbReference type="PANTHER" id="PTHR43031:SF6">
    <property type="entry name" value="THIOSULFATE SULFURTRANSFERASE GLPE"/>
    <property type="match status" value="1"/>
</dbReference>
<dbReference type="InterPro" id="IPR001763">
    <property type="entry name" value="Rhodanese-like_dom"/>
</dbReference>
<name>A0A1G7PHA3_9GAMM</name>